<dbReference type="GO" id="GO:0003676">
    <property type="term" value="F:nucleic acid binding"/>
    <property type="evidence" value="ECO:0007669"/>
    <property type="project" value="InterPro"/>
</dbReference>
<reference evidence="5" key="1">
    <citation type="journal article" date="2016" name="Nat. Commun.">
        <title>The Gonium pectorale genome demonstrates co-option of cell cycle regulation during the evolution of multicellularity.</title>
        <authorList>
            <person name="Hanschen E.R."/>
            <person name="Marriage T.N."/>
            <person name="Ferris P.J."/>
            <person name="Hamaji T."/>
            <person name="Toyoda A."/>
            <person name="Fujiyama A."/>
            <person name="Neme R."/>
            <person name="Noguchi H."/>
            <person name="Minakuchi Y."/>
            <person name="Suzuki M."/>
            <person name="Kawai-Toyooka H."/>
            <person name="Smith D.R."/>
            <person name="Sparks H."/>
            <person name="Anderson J."/>
            <person name="Bakaric R."/>
            <person name="Luria V."/>
            <person name="Karger A."/>
            <person name="Kirschner M.W."/>
            <person name="Durand P.M."/>
            <person name="Michod R.E."/>
            <person name="Nozaki H."/>
            <person name="Olson B.J."/>
        </authorList>
    </citation>
    <scope>NUCLEOTIDE SEQUENCE [LARGE SCALE GENOMIC DNA]</scope>
    <source>
        <strain evidence="5">NIES-2863</strain>
    </source>
</reference>
<dbReference type="Pfam" id="PF17919">
    <property type="entry name" value="RT_RNaseH_2"/>
    <property type="match status" value="1"/>
</dbReference>
<dbReference type="GO" id="GO:0003824">
    <property type="term" value="F:catalytic activity"/>
    <property type="evidence" value="ECO:0007669"/>
    <property type="project" value="UniProtKB-KW"/>
</dbReference>
<dbReference type="InterPro" id="IPR041577">
    <property type="entry name" value="RT_RNaseH_2"/>
</dbReference>
<dbReference type="InterPro" id="IPR036397">
    <property type="entry name" value="RNaseH_sf"/>
</dbReference>
<evidence type="ECO:0000256" key="1">
    <source>
        <dbReference type="ARBA" id="ARBA00023268"/>
    </source>
</evidence>
<dbReference type="InterPro" id="IPR001584">
    <property type="entry name" value="Integrase_cat-core"/>
</dbReference>
<dbReference type="InterPro" id="IPR012337">
    <property type="entry name" value="RNaseH-like_sf"/>
</dbReference>
<dbReference type="InterPro" id="IPR043128">
    <property type="entry name" value="Rev_trsase/Diguanyl_cyclase"/>
</dbReference>
<dbReference type="STRING" id="33097.A0A150G590"/>
<sequence length="674" mass="75612">MAKMLADDVIEPSTSPWVSPIVVVPKKDGSLRPCVDMRKVNEVTKAIRYPLGHIQDILDSVGPAGGTQRFYSTLDLKSGYWQVPMADAESKERTAFATPTAQYQYKRMPMGLKGAAAVFAALMRKVLGPVLDEPPDDPTAGAGAARVRRERCAVVYLDDILVFSNTLEEHVRHLQQVFDLLRMANLRVAVNKCEFAKRKVVFLGHLLDGIGGTVAPSPRNVATIAAIPSLRTVRQVRAFLGSVGYYRAKVPGFGLIARPLHRLLRKNAAWRWTSEEEEAFQELKATLMREPIVRAPDFRRPFIIQVDWCRLAVAACLAQRDDEGQEYAVQFASKAMSGPQLHYSSADGEAFAAVWAIKHFHPYVYGSRFTLVTDSMAVRYLRTASTRDLHGKLARYAIKLQPYDFEIIHKAGLRNSNVDGLSRLGHLIPSSDGEGPDPLAGYELEDAAPEFEEYTLVLPLDFPLLSADIQTDQEDLGGRAAGCQPTPRIITTAAGNWELADASGQAPWNAIKEAHELAHWGIGKTYDFLQKRYYWEGMKEDVRIFIRDCQKCLAGKHKLLRSHPLRPLPVVPLWGRVHIDLAGPYKTTRRRNRFVILCVDAWSKWPEVGALPNKSAATTARWLWQNWITRFGSPTYLVSDRGGEWEGEFQELLDNQRIQHRRTASYTPQSNGQV</sequence>
<evidence type="ECO:0000259" key="2">
    <source>
        <dbReference type="PROSITE" id="PS50878"/>
    </source>
</evidence>
<accession>A0A150G590</accession>
<dbReference type="InterPro" id="IPR050951">
    <property type="entry name" value="Retrovirus_Pol_polyprotein"/>
</dbReference>
<dbReference type="GO" id="GO:0015074">
    <property type="term" value="P:DNA integration"/>
    <property type="evidence" value="ECO:0007669"/>
    <property type="project" value="InterPro"/>
</dbReference>
<dbReference type="CDD" id="cd01647">
    <property type="entry name" value="RT_LTR"/>
    <property type="match status" value="1"/>
</dbReference>
<keyword evidence="1" id="KW-0511">Multifunctional enzyme</keyword>
<dbReference type="InterPro" id="IPR041588">
    <property type="entry name" value="Integrase_H2C2"/>
</dbReference>
<feature type="domain" description="Reverse transcriptase" evidence="2">
    <location>
        <begin position="5"/>
        <end position="207"/>
    </location>
</feature>
<dbReference type="Proteomes" id="UP000075714">
    <property type="component" value="Unassembled WGS sequence"/>
</dbReference>
<dbReference type="Gene3D" id="3.10.10.10">
    <property type="entry name" value="HIV Type 1 Reverse Transcriptase, subunit A, domain 1"/>
    <property type="match status" value="1"/>
</dbReference>
<evidence type="ECO:0000313" key="5">
    <source>
        <dbReference type="Proteomes" id="UP000075714"/>
    </source>
</evidence>
<keyword evidence="5" id="KW-1185">Reference proteome</keyword>
<dbReference type="SUPFAM" id="SSF53098">
    <property type="entry name" value="Ribonuclease H-like"/>
    <property type="match status" value="1"/>
</dbReference>
<dbReference type="PROSITE" id="PS50994">
    <property type="entry name" value="INTEGRASE"/>
    <property type="match status" value="1"/>
</dbReference>
<dbReference type="AlphaFoldDB" id="A0A150G590"/>
<dbReference type="CDD" id="cd09274">
    <property type="entry name" value="RNase_HI_RT_Ty3"/>
    <property type="match status" value="1"/>
</dbReference>
<dbReference type="SUPFAM" id="SSF56672">
    <property type="entry name" value="DNA/RNA polymerases"/>
    <property type="match status" value="1"/>
</dbReference>
<organism evidence="4 5">
    <name type="scientific">Gonium pectorale</name>
    <name type="common">Green alga</name>
    <dbReference type="NCBI Taxonomy" id="33097"/>
    <lineage>
        <taxon>Eukaryota</taxon>
        <taxon>Viridiplantae</taxon>
        <taxon>Chlorophyta</taxon>
        <taxon>core chlorophytes</taxon>
        <taxon>Chlorophyceae</taxon>
        <taxon>CS clade</taxon>
        <taxon>Chlamydomonadales</taxon>
        <taxon>Volvocaceae</taxon>
        <taxon>Gonium</taxon>
    </lineage>
</organism>
<protein>
    <recommendedName>
        <fullName evidence="6">Integrase catalytic domain-containing protein</fullName>
    </recommendedName>
</protein>
<dbReference type="FunFam" id="3.30.70.270:FF:000020">
    <property type="entry name" value="Transposon Tf2-6 polyprotein-like Protein"/>
    <property type="match status" value="1"/>
</dbReference>
<gene>
    <name evidence="4" type="ORF">GPECTOR_59g657</name>
</gene>
<dbReference type="OrthoDB" id="529980at2759"/>
<evidence type="ECO:0008006" key="6">
    <source>
        <dbReference type="Google" id="ProtNLM"/>
    </source>
</evidence>
<proteinExistence type="predicted"/>
<dbReference type="PROSITE" id="PS50878">
    <property type="entry name" value="RT_POL"/>
    <property type="match status" value="1"/>
</dbReference>
<name>A0A150G590_GONPE</name>
<dbReference type="PANTHER" id="PTHR37984:SF5">
    <property type="entry name" value="PROTEIN NYNRIN-LIKE"/>
    <property type="match status" value="1"/>
</dbReference>
<comment type="caution">
    <text evidence="4">The sequence shown here is derived from an EMBL/GenBank/DDBJ whole genome shotgun (WGS) entry which is preliminary data.</text>
</comment>
<feature type="domain" description="Integrase catalytic" evidence="3">
    <location>
        <begin position="568"/>
        <end position="674"/>
    </location>
</feature>
<dbReference type="PANTHER" id="PTHR37984">
    <property type="entry name" value="PROTEIN CBG26694"/>
    <property type="match status" value="1"/>
</dbReference>
<dbReference type="InterPro" id="IPR043502">
    <property type="entry name" value="DNA/RNA_pol_sf"/>
</dbReference>
<dbReference type="EMBL" id="LSYV01000060">
    <property type="protein sequence ID" value="KXZ45049.1"/>
    <property type="molecule type" value="Genomic_DNA"/>
</dbReference>
<dbReference type="Gene3D" id="3.30.70.270">
    <property type="match status" value="2"/>
</dbReference>
<dbReference type="Gene3D" id="1.10.340.70">
    <property type="match status" value="1"/>
</dbReference>
<evidence type="ECO:0000259" key="3">
    <source>
        <dbReference type="PROSITE" id="PS50994"/>
    </source>
</evidence>
<dbReference type="InterPro" id="IPR000477">
    <property type="entry name" value="RT_dom"/>
</dbReference>
<dbReference type="Gene3D" id="3.30.420.10">
    <property type="entry name" value="Ribonuclease H-like superfamily/Ribonuclease H"/>
    <property type="match status" value="1"/>
</dbReference>
<dbReference type="Pfam" id="PF17921">
    <property type="entry name" value="Integrase_H2C2"/>
    <property type="match status" value="1"/>
</dbReference>
<evidence type="ECO:0000313" key="4">
    <source>
        <dbReference type="EMBL" id="KXZ45049.1"/>
    </source>
</evidence>
<dbReference type="Pfam" id="PF00078">
    <property type="entry name" value="RVT_1"/>
    <property type="match status" value="1"/>
</dbReference>